<name>A0A915L8L3_ROMCU</name>
<protein>
    <submittedName>
        <fullName evidence="2">Uncharacterized protein</fullName>
    </submittedName>
</protein>
<dbReference type="WBParaSite" id="nRc.2.0.1.t46798-RA">
    <property type="protein sequence ID" value="nRc.2.0.1.t46798-RA"/>
    <property type="gene ID" value="nRc.2.0.1.g46798"/>
</dbReference>
<dbReference type="Proteomes" id="UP000887565">
    <property type="component" value="Unplaced"/>
</dbReference>
<evidence type="ECO:0000313" key="1">
    <source>
        <dbReference type="Proteomes" id="UP000887565"/>
    </source>
</evidence>
<proteinExistence type="predicted"/>
<dbReference type="AlphaFoldDB" id="A0A915L8L3"/>
<reference evidence="2" key="1">
    <citation type="submission" date="2022-11" db="UniProtKB">
        <authorList>
            <consortium name="WormBaseParasite"/>
        </authorList>
    </citation>
    <scope>IDENTIFICATION</scope>
</reference>
<accession>A0A915L8L3</accession>
<evidence type="ECO:0000313" key="2">
    <source>
        <dbReference type="WBParaSite" id="nRc.2.0.1.t46798-RA"/>
    </source>
</evidence>
<sequence>MISSPTSRSKRANLSLRVYNDLFELLDKKVAGFRFYFHDDRPLGDRIRSSLDSLYIDWND</sequence>
<keyword evidence="1" id="KW-1185">Reference proteome</keyword>
<organism evidence="1 2">
    <name type="scientific">Romanomermis culicivorax</name>
    <name type="common">Nematode worm</name>
    <dbReference type="NCBI Taxonomy" id="13658"/>
    <lineage>
        <taxon>Eukaryota</taxon>
        <taxon>Metazoa</taxon>
        <taxon>Ecdysozoa</taxon>
        <taxon>Nematoda</taxon>
        <taxon>Enoplea</taxon>
        <taxon>Dorylaimia</taxon>
        <taxon>Mermithida</taxon>
        <taxon>Mermithoidea</taxon>
        <taxon>Mermithidae</taxon>
        <taxon>Romanomermis</taxon>
    </lineage>
</organism>